<keyword evidence="1" id="KW-0732">Signal</keyword>
<dbReference type="EMBL" id="JAACJJ010000057">
    <property type="protein sequence ID" value="KAF5310863.1"/>
    <property type="molecule type" value="Genomic_DNA"/>
</dbReference>
<evidence type="ECO:0000313" key="3">
    <source>
        <dbReference type="Proteomes" id="UP000567179"/>
    </source>
</evidence>
<organism evidence="2 3">
    <name type="scientific">Psilocybe cf. subviscida</name>
    <dbReference type="NCBI Taxonomy" id="2480587"/>
    <lineage>
        <taxon>Eukaryota</taxon>
        <taxon>Fungi</taxon>
        <taxon>Dikarya</taxon>
        <taxon>Basidiomycota</taxon>
        <taxon>Agaricomycotina</taxon>
        <taxon>Agaricomycetes</taxon>
        <taxon>Agaricomycetidae</taxon>
        <taxon>Agaricales</taxon>
        <taxon>Agaricineae</taxon>
        <taxon>Strophariaceae</taxon>
        <taxon>Psilocybe</taxon>
    </lineage>
</organism>
<dbReference type="Proteomes" id="UP000567179">
    <property type="component" value="Unassembled WGS sequence"/>
</dbReference>
<name>A0A8H5AU18_9AGAR</name>
<comment type="caution">
    <text evidence="2">The sequence shown here is derived from an EMBL/GenBank/DDBJ whole genome shotgun (WGS) entry which is preliminary data.</text>
</comment>
<reference evidence="2 3" key="1">
    <citation type="journal article" date="2020" name="ISME J.">
        <title>Uncovering the hidden diversity of litter-decomposition mechanisms in mushroom-forming fungi.</title>
        <authorList>
            <person name="Floudas D."/>
            <person name="Bentzer J."/>
            <person name="Ahren D."/>
            <person name="Johansson T."/>
            <person name="Persson P."/>
            <person name="Tunlid A."/>
        </authorList>
    </citation>
    <scope>NUCLEOTIDE SEQUENCE [LARGE SCALE GENOMIC DNA]</scope>
    <source>
        <strain evidence="2 3">CBS 101986</strain>
    </source>
</reference>
<sequence>MFKPSVIVSAILLAVSFSAVNAVPAALDSRAAIGFFCGASTTCT</sequence>
<keyword evidence="3" id="KW-1185">Reference proteome</keyword>
<dbReference type="AlphaFoldDB" id="A0A8H5AU18"/>
<protein>
    <submittedName>
        <fullName evidence="2">Uncharacterized protein</fullName>
    </submittedName>
</protein>
<evidence type="ECO:0000313" key="2">
    <source>
        <dbReference type="EMBL" id="KAF5310863.1"/>
    </source>
</evidence>
<feature type="signal peptide" evidence="1">
    <location>
        <begin position="1"/>
        <end position="22"/>
    </location>
</feature>
<feature type="chain" id="PRO_5034626225" evidence="1">
    <location>
        <begin position="23"/>
        <end position="44"/>
    </location>
</feature>
<accession>A0A8H5AU18</accession>
<proteinExistence type="predicted"/>
<evidence type="ECO:0000256" key="1">
    <source>
        <dbReference type="SAM" id="SignalP"/>
    </source>
</evidence>
<gene>
    <name evidence="2" type="ORF">D9619_007680</name>
</gene>